<protein>
    <submittedName>
        <fullName evidence="2">Uncharacterized protein</fullName>
    </submittedName>
</protein>
<dbReference type="Gramene" id="OIW19840">
    <property type="protein sequence ID" value="OIW19840"/>
    <property type="gene ID" value="TanjilG_24827"/>
</dbReference>
<sequence>MENNALLRLLVILLSLYCVVYVAAVPATRSSMIRKMVPSSVQDHIPKENLAVGLKNNDEEFDMEEGVIENRMMLDVADYPGTRANPAHHPKAPGKH</sequence>
<evidence type="ECO:0000313" key="3">
    <source>
        <dbReference type="Proteomes" id="UP000188354"/>
    </source>
</evidence>
<keyword evidence="1" id="KW-1133">Transmembrane helix</keyword>
<dbReference type="AlphaFoldDB" id="A0A394D862"/>
<gene>
    <name evidence="2" type="ORF">TanjilG_24827</name>
</gene>
<reference evidence="2 3" key="1">
    <citation type="journal article" date="2017" name="Plant Biotechnol. J.">
        <title>A comprehensive draft genome sequence for lupin (Lupinus angustifolius), an emerging health food: insights into plant-microbe interactions and legume evolution.</title>
        <authorList>
            <person name="Hane J.K."/>
            <person name="Ming Y."/>
            <person name="Kamphuis L.G."/>
            <person name="Nelson M.N."/>
            <person name="Garg G."/>
            <person name="Atkins C.A."/>
            <person name="Bayer P.E."/>
            <person name="Bravo A."/>
            <person name="Bringans S."/>
            <person name="Cannon S."/>
            <person name="Edwards D."/>
            <person name="Foley R."/>
            <person name="Gao L.L."/>
            <person name="Harrison M.J."/>
            <person name="Huang W."/>
            <person name="Hurgobin B."/>
            <person name="Li S."/>
            <person name="Liu C.W."/>
            <person name="McGrath A."/>
            <person name="Morahan G."/>
            <person name="Murray J."/>
            <person name="Weller J."/>
            <person name="Jian J."/>
            <person name="Singh K.B."/>
        </authorList>
    </citation>
    <scope>NUCLEOTIDE SEQUENCE [LARGE SCALE GENOMIC DNA]</scope>
    <source>
        <strain evidence="3">cv. Tanjil</strain>
        <tissue evidence="2">Whole plant</tissue>
    </source>
</reference>
<dbReference type="Proteomes" id="UP000188354">
    <property type="component" value="Unassembled WGS sequence"/>
</dbReference>
<evidence type="ECO:0000256" key="1">
    <source>
        <dbReference type="SAM" id="Phobius"/>
    </source>
</evidence>
<keyword evidence="1" id="KW-0812">Transmembrane</keyword>
<dbReference type="EMBL" id="MLAU01003437">
    <property type="protein sequence ID" value="OIW19840.1"/>
    <property type="molecule type" value="Genomic_DNA"/>
</dbReference>
<accession>A0A394D862</accession>
<dbReference type="PANTHER" id="PTHR33474:SF18">
    <property type="entry name" value="PROTEIN, PUTATIVE-RELATED"/>
    <property type="match status" value="1"/>
</dbReference>
<evidence type="ECO:0000313" key="2">
    <source>
        <dbReference type="EMBL" id="OIW19840.1"/>
    </source>
</evidence>
<organism evidence="2 3">
    <name type="scientific">Lupinus angustifolius</name>
    <name type="common">Narrow-leaved blue lupine</name>
    <dbReference type="NCBI Taxonomy" id="3871"/>
    <lineage>
        <taxon>Eukaryota</taxon>
        <taxon>Viridiplantae</taxon>
        <taxon>Streptophyta</taxon>
        <taxon>Embryophyta</taxon>
        <taxon>Tracheophyta</taxon>
        <taxon>Spermatophyta</taxon>
        <taxon>Magnoliopsida</taxon>
        <taxon>eudicotyledons</taxon>
        <taxon>Gunneridae</taxon>
        <taxon>Pentapetalae</taxon>
        <taxon>rosids</taxon>
        <taxon>fabids</taxon>
        <taxon>Fabales</taxon>
        <taxon>Fabaceae</taxon>
        <taxon>Papilionoideae</taxon>
        <taxon>50 kb inversion clade</taxon>
        <taxon>genistoids sensu lato</taxon>
        <taxon>core genistoids</taxon>
        <taxon>Genisteae</taxon>
        <taxon>Lupinus</taxon>
    </lineage>
</organism>
<name>A0A394D862_LUPAN</name>
<proteinExistence type="predicted"/>
<feature type="transmembrane region" description="Helical" evidence="1">
    <location>
        <begin position="6"/>
        <end position="27"/>
    </location>
</feature>
<comment type="caution">
    <text evidence="2">The sequence shown here is derived from an EMBL/GenBank/DDBJ whole genome shotgun (WGS) entry which is preliminary data.</text>
</comment>
<dbReference type="KEGG" id="lang:109337394"/>
<dbReference type="PANTHER" id="PTHR33474">
    <property type="entry name" value="TRANSMEMBRANE PROTEIN"/>
    <property type="match status" value="1"/>
</dbReference>
<keyword evidence="3" id="KW-1185">Reference proteome</keyword>
<keyword evidence="1" id="KW-0472">Membrane</keyword>
<dbReference type="OrthoDB" id="693939at2759"/>